<dbReference type="Proteomes" id="UP000076276">
    <property type="component" value="Unassembled WGS sequence"/>
</dbReference>
<comment type="caution">
    <text evidence="1">The sequence shown here is derived from an EMBL/GenBank/DDBJ whole genome shotgun (WGS) entry which is preliminary data.</text>
</comment>
<protein>
    <submittedName>
        <fullName evidence="1">Uncharacterized protein</fullName>
    </submittedName>
</protein>
<dbReference type="OrthoDB" id="6709355at2"/>
<proteinExistence type="predicted"/>
<name>A0A151Y1U2_9GAMM</name>
<reference evidence="1 2" key="1">
    <citation type="submission" date="2016-03" db="EMBL/GenBank/DDBJ databases">
        <title>Acinetobacter genomospecies 28 strain ANC 4149.</title>
        <authorList>
            <person name="Radolfova-Krizova L."/>
            <person name="Nemec A."/>
        </authorList>
    </citation>
    <scope>NUCLEOTIDE SEQUENCE [LARGE SCALE GENOMIC DNA]</scope>
    <source>
        <strain evidence="1 2">ANC 4149</strain>
    </source>
</reference>
<dbReference type="AlphaFoldDB" id="A0A151Y1U2"/>
<gene>
    <name evidence="1" type="ORF">AZH43_12280</name>
</gene>
<dbReference type="STRING" id="1806892.AZH43_12280"/>
<accession>A0A151Y1U2</accession>
<keyword evidence="2" id="KW-1185">Reference proteome</keyword>
<evidence type="ECO:0000313" key="2">
    <source>
        <dbReference type="Proteomes" id="UP000076276"/>
    </source>
</evidence>
<sequence length="226" mass="25822">MRIFNSAKRMMLSFSAATCLIALLFWLYLNVQASMQVAAQRADIELPHSLPTRIHVGNYLQTQSVGTLGTKIEINRQLALPLQGKYLANLQFTVEVPVSVDLDYETVIKIDQMMPLKASTDLVVKNTLLPKFPLNMDIPIRLDVPFHLKKTYRIPIKILFDGPVHLAFDETIQLHVLHQFAPKLNINDAMTMRRIASFRATMYNAERNTQANLNMNMQLPLRNIHP</sequence>
<dbReference type="EMBL" id="LUAW01000020">
    <property type="protein sequence ID" value="KYQ71993.1"/>
    <property type="molecule type" value="Genomic_DNA"/>
</dbReference>
<organism evidence="1 2">
    <name type="scientific">Acinetobacter pragensis</name>
    <dbReference type="NCBI Taxonomy" id="1806892"/>
    <lineage>
        <taxon>Bacteria</taxon>
        <taxon>Pseudomonadati</taxon>
        <taxon>Pseudomonadota</taxon>
        <taxon>Gammaproteobacteria</taxon>
        <taxon>Moraxellales</taxon>
        <taxon>Moraxellaceae</taxon>
        <taxon>Acinetobacter</taxon>
    </lineage>
</organism>
<dbReference type="RefSeq" id="WP_067668886.1">
    <property type="nucleotide sequence ID" value="NZ_CBCSIK010000002.1"/>
</dbReference>
<evidence type="ECO:0000313" key="1">
    <source>
        <dbReference type="EMBL" id="KYQ71993.1"/>
    </source>
</evidence>